<name>A0A2T6ZPV1_TUBBO</name>
<keyword evidence="3" id="KW-1185">Reference proteome</keyword>
<evidence type="ECO:0000256" key="1">
    <source>
        <dbReference type="SAM" id="Coils"/>
    </source>
</evidence>
<keyword evidence="1" id="KW-0175">Coiled coil</keyword>
<organism evidence="2 3">
    <name type="scientific">Tuber borchii</name>
    <name type="common">White truffle</name>
    <dbReference type="NCBI Taxonomy" id="42251"/>
    <lineage>
        <taxon>Eukaryota</taxon>
        <taxon>Fungi</taxon>
        <taxon>Dikarya</taxon>
        <taxon>Ascomycota</taxon>
        <taxon>Pezizomycotina</taxon>
        <taxon>Pezizomycetes</taxon>
        <taxon>Pezizales</taxon>
        <taxon>Tuberaceae</taxon>
        <taxon>Tuber</taxon>
    </lineage>
</organism>
<sequence length="178" mass="20051">MVLGVVYCEYDGSHYSGNELARMKHRLVQAVPSVGPVEIGSPSNTEMAYANPSGSSFLLSVGGMETQIERLIAGIEAIQKKSEAEKNKYNAEKQKSIALEKKLNNQENELKHQENVLRTFREVLNTPGPPSGIVVPVVHMVQNPLLWTRRAVDIFLMKSFVRSRRLPLVYERGFLQHF</sequence>
<feature type="coiled-coil region" evidence="1">
    <location>
        <begin position="75"/>
        <end position="123"/>
    </location>
</feature>
<dbReference type="OrthoDB" id="74545at2759"/>
<comment type="caution">
    <text evidence="2">The sequence shown here is derived from an EMBL/GenBank/DDBJ whole genome shotgun (WGS) entry which is preliminary data.</text>
</comment>
<gene>
    <name evidence="2" type="ORF">B9Z19DRAFT_171321</name>
</gene>
<dbReference type="AlphaFoldDB" id="A0A2T6ZPV1"/>
<evidence type="ECO:0000313" key="2">
    <source>
        <dbReference type="EMBL" id="PUU77505.1"/>
    </source>
</evidence>
<proteinExistence type="predicted"/>
<dbReference type="EMBL" id="NESQ01000151">
    <property type="protein sequence ID" value="PUU77505.1"/>
    <property type="molecule type" value="Genomic_DNA"/>
</dbReference>
<dbReference type="Proteomes" id="UP000244722">
    <property type="component" value="Unassembled WGS sequence"/>
</dbReference>
<reference evidence="2 3" key="1">
    <citation type="submission" date="2017-04" db="EMBL/GenBank/DDBJ databases">
        <title>Draft genome sequence of Tuber borchii Vittad., a whitish edible truffle.</title>
        <authorList>
            <consortium name="DOE Joint Genome Institute"/>
            <person name="Murat C."/>
            <person name="Kuo A."/>
            <person name="Barry K.W."/>
            <person name="Clum A."/>
            <person name="Dockter R.B."/>
            <person name="Fauchery L."/>
            <person name="Iotti M."/>
            <person name="Kohler A."/>
            <person name="Labutti K."/>
            <person name="Lindquist E.A."/>
            <person name="Lipzen A."/>
            <person name="Ohm R.A."/>
            <person name="Wang M."/>
            <person name="Grigoriev I.V."/>
            <person name="Zambonelli A."/>
            <person name="Martin F.M."/>
        </authorList>
    </citation>
    <scope>NUCLEOTIDE SEQUENCE [LARGE SCALE GENOMIC DNA]</scope>
    <source>
        <strain evidence="2 3">Tbo3840</strain>
    </source>
</reference>
<accession>A0A2T6ZPV1</accession>
<evidence type="ECO:0000313" key="3">
    <source>
        <dbReference type="Proteomes" id="UP000244722"/>
    </source>
</evidence>
<protein>
    <submittedName>
        <fullName evidence="2">Uncharacterized protein</fullName>
    </submittedName>
</protein>